<accession>A0AAW0UPK6</accession>
<keyword evidence="1" id="KW-0472">Membrane</keyword>
<proteinExistence type="predicted"/>
<protein>
    <submittedName>
        <fullName evidence="2">Uncharacterized protein</fullName>
    </submittedName>
</protein>
<organism evidence="2 3">
    <name type="scientific">Scylla paramamosain</name>
    <name type="common">Mud crab</name>
    <dbReference type="NCBI Taxonomy" id="85552"/>
    <lineage>
        <taxon>Eukaryota</taxon>
        <taxon>Metazoa</taxon>
        <taxon>Ecdysozoa</taxon>
        <taxon>Arthropoda</taxon>
        <taxon>Crustacea</taxon>
        <taxon>Multicrustacea</taxon>
        <taxon>Malacostraca</taxon>
        <taxon>Eumalacostraca</taxon>
        <taxon>Eucarida</taxon>
        <taxon>Decapoda</taxon>
        <taxon>Pleocyemata</taxon>
        <taxon>Brachyura</taxon>
        <taxon>Eubrachyura</taxon>
        <taxon>Portunoidea</taxon>
        <taxon>Portunidae</taxon>
        <taxon>Portuninae</taxon>
        <taxon>Scylla</taxon>
    </lineage>
</organism>
<comment type="caution">
    <text evidence="2">The sequence shown here is derived from an EMBL/GenBank/DDBJ whole genome shotgun (WGS) entry which is preliminary data.</text>
</comment>
<keyword evidence="1" id="KW-0812">Transmembrane</keyword>
<dbReference type="EMBL" id="JARAKH010000010">
    <property type="protein sequence ID" value="KAK8400567.1"/>
    <property type="molecule type" value="Genomic_DNA"/>
</dbReference>
<evidence type="ECO:0000256" key="1">
    <source>
        <dbReference type="SAM" id="Phobius"/>
    </source>
</evidence>
<name>A0AAW0UPK6_SCYPA</name>
<keyword evidence="1" id="KW-1133">Transmembrane helix</keyword>
<evidence type="ECO:0000313" key="2">
    <source>
        <dbReference type="EMBL" id="KAK8400567.1"/>
    </source>
</evidence>
<feature type="transmembrane region" description="Helical" evidence="1">
    <location>
        <begin position="64"/>
        <end position="87"/>
    </location>
</feature>
<keyword evidence="3" id="KW-1185">Reference proteome</keyword>
<dbReference type="AlphaFoldDB" id="A0AAW0UPK6"/>
<evidence type="ECO:0000313" key="3">
    <source>
        <dbReference type="Proteomes" id="UP001487740"/>
    </source>
</evidence>
<gene>
    <name evidence="2" type="ORF">O3P69_003322</name>
</gene>
<dbReference type="Proteomes" id="UP001487740">
    <property type="component" value="Unassembled WGS sequence"/>
</dbReference>
<reference evidence="2 3" key="1">
    <citation type="submission" date="2023-03" db="EMBL/GenBank/DDBJ databases">
        <title>High-quality genome of Scylla paramamosain provides insights in environmental adaptation.</title>
        <authorList>
            <person name="Zhang L."/>
        </authorList>
    </citation>
    <scope>NUCLEOTIDE SEQUENCE [LARGE SCALE GENOMIC DNA]</scope>
    <source>
        <strain evidence="2">LZ_2023a</strain>
        <tissue evidence="2">Muscle</tissue>
    </source>
</reference>
<sequence length="95" mass="10251">MRRVYCGRRGGGDQLPVTRDDEKRVRTCGVFPSSGSSLGDPSATPCKYLFVAAPHTPPSLALPVWLAGMLGVFMSPVAALLPAAQWYSWRGVQVM</sequence>